<sequence length="652" mass="69416">MISSVLIGRGSERASIDAAYQRARRGTAVTVLVSGEAGIGKSRLVTTATADLPGEPLLLAGGCLEVGANAAPYVPFVAILRDLVRQLGRAGVDALLPLDGSALAAWLPGLTPAPAGRTRLLEELLTLVSRAAARRPVVLVVEDLHWADASSREVFVYLARNLTDRPVLLLATVRTGELASGHPGRQVLAELGRRGDVVRVDLPPLGRPHVAELLAAIGGRTPDPVRSSLIHRRSGGNPLFVEALHATEDFEGNLRTLLLDRVAALPAQAQSLLPVIAVAGTTVSEEQLLTVGELPEVDLHSALRTLVDHEQLVVRDDGYAIRHDLIREAVYKALLPHDRRRLHRRYARTVADPAALAEHWTAAGEPALALPAALLAADLARQQYAYDEELNLLERALDLWPRVPGAEQLTRTDQVSVHERATAASFSAGNSAAGMAHGTAAIAGLDPTAEPVRVARLLELRGRLRNRIDSGGRADVEAAVALVPRGVADDVRGELLAALAFVAAIDADFGTCRRAATEALRLGSGRGPALLALGYAENADGNVQRASELYVQSRQEAEAAGDHHTYLTSMQWQTTSMGVAGDFEAVAELARAGQRAAERFGQGRSRGSMLAACRTWALAQLGRWDEAIEVAEEALADDPPPLYAAALRSEPR</sequence>
<evidence type="ECO:0000256" key="1">
    <source>
        <dbReference type="ARBA" id="ARBA00022741"/>
    </source>
</evidence>
<comment type="caution">
    <text evidence="4">The sequence shown here is derived from an EMBL/GenBank/DDBJ whole genome shotgun (WGS) entry which is preliminary data.</text>
</comment>
<dbReference type="EMBL" id="BAAANY010000043">
    <property type="protein sequence ID" value="GAA1719398.1"/>
    <property type="molecule type" value="Genomic_DNA"/>
</dbReference>
<dbReference type="Gene3D" id="1.25.40.10">
    <property type="entry name" value="Tetratricopeptide repeat domain"/>
    <property type="match status" value="1"/>
</dbReference>
<dbReference type="PANTHER" id="PTHR16305:SF35">
    <property type="entry name" value="TRANSCRIPTIONAL ACTIVATOR DOMAIN"/>
    <property type="match status" value="1"/>
</dbReference>
<name>A0ABN2J7A2_9ACTN</name>
<accession>A0ABN2J7A2</accession>
<reference evidence="4 5" key="1">
    <citation type="journal article" date="2019" name="Int. J. Syst. Evol. Microbiol.">
        <title>The Global Catalogue of Microorganisms (GCM) 10K type strain sequencing project: providing services to taxonomists for standard genome sequencing and annotation.</title>
        <authorList>
            <consortium name="The Broad Institute Genomics Platform"/>
            <consortium name="The Broad Institute Genome Sequencing Center for Infectious Disease"/>
            <person name="Wu L."/>
            <person name="Ma J."/>
        </authorList>
    </citation>
    <scope>NUCLEOTIDE SEQUENCE [LARGE SCALE GENOMIC DNA]</scope>
    <source>
        <strain evidence="4 5">JCM 14718</strain>
    </source>
</reference>
<evidence type="ECO:0000256" key="2">
    <source>
        <dbReference type="ARBA" id="ARBA00022840"/>
    </source>
</evidence>
<dbReference type="Pfam" id="PF13191">
    <property type="entry name" value="AAA_16"/>
    <property type="match status" value="1"/>
</dbReference>
<keyword evidence="2" id="KW-0067">ATP-binding</keyword>
<gene>
    <name evidence="4" type="ORF">GCM10009765_79710</name>
</gene>
<evidence type="ECO:0000313" key="5">
    <source>
        <dbReference type="Proteomes" id="UP001500618"/>
    </source>
</evidence>
<dbReference type="RefSeq" id="WP_344315179.1">
    <property type="nucleotide sequence ID" value="NZ_BAAANY010000043.1"/>
</dbReference>
<dbReference type="Proteomes" id="UP001500618">
    <property type="component" value="Unassembled WGS sequence"/>
</dbReference>
<dbReference type="InterPro" id="IPR011990">
    <property type="entry name" value="TPR-like_helical_dom_sf"/>
</dbReference>
<dbReference type="SUPFAM" id="SSF52540">
    <property type="entry name" value="P-loop containing nucleoside triphosphate hydrolases"/>
    <property type="match status" value="1"/>
</dbReference>
<evidence type="ECO:0000313" key="4">
    <source>
        <dbReference type="EMBL" id="GAA1719398.1"/>
    </source>
</evidence>
<organism evidence="4 5">
    <name type="scientific">Fodinicola feengrottensis</name>
    <dbReference type="NCBI Taxonomy" id="435914"/>
    <lineage>
        <taxon>Bacteria</taxon>
        <taxon>Bacillati</taxon>
        <taxon>Actinomycetota</taxon>
        <taxon>Actinomycetes</taxon>
        <taxon>Mycobacteriales</taxon>
        <taxon>Fodinicola</taxon>
    </lineage>
</organism>
<evidence type="ECO:0000259" key="3">
    <source>
        <dbReference type="Pfam" id="PF13191"/>
    </source>
</evidence>
<feature type="domain" description="Orc1-like AAA ATPase" evidence="3">
    <location>
        <begin position="6"/>
        <end position="169"/>
    </location>
</feature>
<keyword evidence="1" id="KW-0547">Nucleotide-binding</keyword>
<protein>
    <recommendedName>
        <fullName evidence="3">Orc1-like AAA ATPase domain-containing protein</fullName>
    </recommendedName>
</protein>
<keyword evidence="5" id="KW-1185">Reference proteome</keyword>
<dbReference type="InterPro" id="IPR027417">
    <property type="entry name" value="P-loop_NTPase"/>
</dbReference>
<dbReference type="InterPro" id="IPR041664">
    <property type="entry name" value="AAA_16"/>
</dbReference>
<dbReference type="PANTHER" id="PTHR16305">
    <property type="entry name" value="TESTICULAR SOLUBLE ADENYLYL CYCLASE"/>
    <property type="match status" value="1"/>
</dbReference>
<dbReference type="SUPFAM" id="SSF48452">
    <property type="entry name" value="TPR-like"/>
    <property type="match status" value="1"/>
</dbReference>
<proteinExistence type="predicted"/>